<sequence length="185" mass="21701">MDPTDIRYILDDLACNASQEALQELYMLYYKRIARYIGLYVRYDGAVMELTSDVFFAVWENRLELPEIRNFNAYIYRIAKFKALNYLRKRNLPTVNLDEMPLDLFARTSTTPEDDCISAETVREINRAIESLPPKCKLAFKLVREDRMSHREAAETLYISVKTLEVHLGHAVQKIREALRKKNIC</sequence>
<dbReference type="RefSeq" id="WP_015547867.1">
    <property type="nucleotide sequence ID" value="NZ_AP031448.1"/>
</dbReference>
<accession>A0A5B3GWY5</accession>
<evidence type="ECO:0000313" key="10">
    <source>
        <dbReference type="Proteomes" id="UP000323567"/>
    </source>
</evidence>
<evidence type="ECO:0000313" key="9">
    <source>
        <dbReference type="Proteomes" id="UP000322658"/>
    </source>
</evidence>
<evidence type="ECO:0000256" key="4">
    <source>
        <dbReference type="ARBA" id="ARBA00023163"/>
    </source>
</evidence>
<name>A0A5B3GWY5_9BACT</name>
<reference evidence="9 10" key="1">
    <citation type="journal article" date="2019" name="Nat. Med.">
        <title>A library of human gut bacterial isolates paired with longitudinal multiomics data enables mechanistic microbiome research.</title>
        <authorList>
            <person name="Poyet M."/>
            <person name="Groussin M."/>
            <person name="Gibbons S.M."/>
            <person name="Avila-Pacheco J."/>
            <person name="Jiang X."/>
            <person name="Kearney S.M."/>
            <person name="Perrotta A.R."/>
            <person name="Berdy B."/>
            <person name="Zhao S."/>
            <person name="Lieberman T.D."/>
            <person name="Swanson P.K."/>
            <person name="Smith M."/>
            <person name="Roesemann S."/>
            <person name="Alexander J.E."/>
            <person name="Rich S.A."/>
            <person name="Livny J."/>
            <person name="Vlamakis H."/>
            <person name="Clish C."/>
            <person name="Bullock K."/>
            <person name="Deik A."/>
            <person name="Scott J."/>
            <person name="Pierce K.A."/>
            <person name="Xavier R.J."/>
            <person name="Alm E.J."/>
        </authorList>
    </citation>
    <scope>NUCLEOTIDE SEQUENCE [LARGE SCALE GENOMIC DNA]</scope>
    <source>
        <strain evidence="8 9">BIOML-A1</strain>
        <strain evidence="7 10">BIOML-A2</strain>
    </source>
</reference>
<dbReference type="GeneID" id="92756153"/>
<comment type="similarity">
    <text evidence="1">Belongs to the sigma-70 factor family. ECF subfamily.</text>
</comment>
<dbReference type="GO" id="GO:0016987">
    <property type="term" value="F:sigma factor activity"/>
    <property type="evidence" value="ECO:0007669"/>
    <property type="project" value="UniProtKB-KW"/>
</dbReference>
<feature type="domain" description="RNA polymerase sigma-70 region 2" evidence="5">
    <location>
        <begin position="25"/>
        <end position="91"/>
    </location>
</feature>
<keyword evidence="4" id="KW-0804">Transcription</keyword>
<evidence type="ECO:0000256" key="2">
    <source>
        <dbReference type="ARBA" id="ARBA00023015"/>
    </source>
</evidence>
<dbReference type="InterPro" id="IPR014284">
    <property type="entry name" value="RNA_pol_sigma-70_dom"/>
</dbReference>
<dbReference type="InterPro" id="IPR013324">
    <property type="entry name" value="RNA_pol_sigma_r3/r4-like"/>
</dbReference>
<dbReference type="Gene3D" id="1.10.10.10">
    <property type="entry name" value="Winged helix-like DNA-binding domain superfamily/Winged helix DNA-binding domain"/>
    <property type="match status" value="1"/>
</dbReference>
<evidence type="ECO:0000256" key="3">
    <source>
        <dbReference type="ARBA" id="ARBA00023082"/>
    </source>
</evidence>
<evidence type="ECO:0000313" key="8">
    <source>
        <dbReference type="EMBL" id="KAA2377946.1"/>
    </source>
</evidence>
<dbReference type="GO" id="GO:0006352">
    <property type="term" value="P:DNA-templated transcription initiation"/>
    <property type="evidence" value="ECO:0007669"/>
    <property type="project" value="InterPro"/>
</dbReference>
<evidence type="ECO:0000259" key="6">
    <source>
        <dbReference type="Pfam" id="PF08281"/>
    </source>
</evidence>
<dbReference type="SUPFAM" id="SSF88659">
    <property type="entry name" value="Sigma3 and sigma4 domains of RNA polymerase sigma factors"/>
    <property type="match status" value="1"/>
</dbReference>
<dbReference type="PANTHER" id="PTHR43133">
    <property type="entry name" value="RNA POLYMERASE ECF-TYPE SIGMA FACTO"/>
    <property type="match status" value="1"/>
</dbReference>
<keyword evidence="2" id="KW-0805">Transcription regulation</keyword>
<dbReference type="Proteomes" id="UP000322658">
    <property type="component" value="Unassembled WGS sequence"/>
</dbReference>
<dbReference type="AlphaFoldDB" id="A0A5B3GWY5"/>
<organism evidence="8 9">
    <name type="scientific">Alistipes shahii</name>
    <dbReference type="NCBI Taxonomy" id="328814"/>
    <lineage>
        <taxon>Bacteria</taxon>
        <taxon>Pseudomonadati</taxon>
        <taxon>Bacteroidota</taxon>
        <taxon>Bacteroidia</taxon>
        <taxon>Bacteroidales</taxon>
        <taxon>Rikenellaceae</taxon>
        <taxon>Alistipes</taxon>
    </lineage>
</organism>
<dbReference type="SUPFAM" id="SSF88946">
    <property type="entry name" value="Sigma2 domain of RNA polymerase sigma factors"/>
    <property type="match status" value="1"/>
</dbReference>
<gene>
    <name evidence="8" type="ORF">F2Y07_01160</name>
    <name evidence="7" type="ORF">F2Y13_04495</name>
</gene>
<dbReference type="Proteomes" id="UP000323567">
    <property type="component" value="Unassembled WGS sequence"/>
</dbReference>
<dbReference type="InterPro" id="IPR013249">
    <property type="entry name" value="RNA_pol_sigma70_r4_t2"/>
</dbReference>
<protein>
    <submittedName>
        <fullName evidence="8">Sigma-70 family RNA polymerase sigma factor</fullName>
    </submittedName>
</protein>
<dbReference type="Gene3D" id="1.10.1740.10">
    <property type="match status" value="1"/>
</dbReference>
<dbReference type="PANTHER" id="PTHR43133:SF46">
    <property type="entry name" value="RNA POLYMERASE SIGMA-70 FACTOR ECF SUBFAMILY"/>
    <property type="match status" value="1"/>
</dbReference>
<dbReference type="NCBIfam" id="TIGR02937">
    <property type="entry name" value="sigma70-ECF"/>
    <property type="match status" value="1"/>
</dbReference>
<feature type="domain" description="RNA polymerase sigma factor 70 region 4 type 2" evidence="6">
    <location>
        <begin position="124"/>
        <end position="175"/>
    </location>
</feature>
<dbReference type="InterPro" id="IPR013325">
    <property type="entry name" value="RNA_pol_sigma_r2"/>
</dbReference>
<evidence type="ECO:0000313" key="7">
    <source>
        <dbReference type="EMBL" id="KAA2371208.1"/>
    </source>
</evidence>
<evidence type="ECO:0000259" key="5">
    <source>
        <dbReference type="Pfam" id="PF04542"/>
    </source>
</evidence>
<dbReference type="EMBL" id="VVXJ01000002">
    <property type="protein sequence ID" value="KAA2377946.1"/>
    <property type="molecule type" value="Genomic_DNA"/>
</dbReference>
<keyword evidence="3" id="KW-0731">Sigma factor</keyword>
<proteinExistence type="inferred from homology"/>
<comment type="caution">
    <text evidence="8">The sequence shown here is derived from an EMBL/GenBank/DDBJ whole genome shotgun (WGS) entry which is preliminary data.</text>
</comment>
<evidence type="ECO:0000256" key="1">
    <source>
        <dbReference type="ARBA" id="ARBA00010641"/>
    </source>
</evidence>
<dbReference type="EMBL" id="VVXK01000004">
    <property type="protein sequence ID" value="KAA2371208.1"/>
    <property type="molecule type" value="Genomic_DNA"/>
</dbReference>
<dbReference type="InterPro" id="IPR036388">
    <property type="entry name" value="WH-like_DNA-bd_sf"/>
</dbReference>
<dbReference type="Pfam" id="PF08281">
    <property type="entry name" value="Sigma70_r4_2"/>
    <property type="match status" value="1"/>
</dbReference>
<dbReference type="GO" id="GO:0003677">
    <property type="term" value="F:DNA binding"/>
    <property type="evidence" value="ECO:0007669"/>
    <property type="project" value="InterPro"/>
</dbReference>
<dbReference type="InterPro" id="IPR007627">
    <property type="entry name" value="RNA_pol_sigma70_r2"/>
</dbReference>
<dbReference type="Pfam" id="PF04542">
    <property type="entry name" value="Sigma70_r2"/>
    <property type="match status" value="1"/>
</dbReference>
<dbReference type="InterPro" id="IPR039425">
    <property type="entry name" value="RNA_pol_sigma-70-like"/>
</dbReference>